<accession>A0A501PQX1</accession>
<dbReference type="GO" id="GO:0003723">
    <property type="term" value="F:RNA binding"/>
    <property type="evidence" value="ECO:0007669"/>
    <property type="project" value="UniProtKB-UniRule"/>
</dbReference>
<dbReference type="RefSeq" id="WP_139938180.1">
    <property type="nucleotide sequence ID" value="NZ_JBHSYP010000022.1"/>
</dbReference>
<sequence>MIEAARIQSVIELVDRLGQSFSSEGASADVLLRQYFQSRRYAGSKDRRAVSRLYYQIIRHWGGLVQVCGGPDARRMMLAAIYYLLNDEKAYIESLFSGQKHGPEALSPEEQEFLEKITAEGFREVLYPDWMEKSLKARFGDELDDAMRVFNDRAPVGLRANLLKGDRAAAQQQLAENQIETIPGQWASTSLILDEQIQLRDLGVYKQGLIEVQDEAAQLAVELADIQPGQQVMDYCAGAGGKTLAAAAFMQNKGQIYALDVSKPRLGELKPRAKRAGAHVVQTLLLGHSAAKREKQLEQHRNHMDRVLLDVPCSGSGTWRRNPESKWRLTPDKLSDYCEIQKELLAEAWAFVKPGGRLVYMTCSIFMEENEQQVFDFVTSNDDVNLLNYKNFIKGDCPESLSPVEGVLQLSPHKHNCDGFFVAILEKSA</sequence>
<comment type="caution">
    <text evidence="5">Lacks conserved residue(s) required for the propagation of feature annotation.</text>
</comment>
<dbReference type="PANTHER" id="PTHR22807">
    <property type="entry name" value="NOP2 YEAST -RELATED NOL1/NOP2/FMU SUN DOMAIN-CONTAINING"/>
    <property type="match status" value="1"/>
</dbReference>
<keyword evidence="2 5" id="KW-0808">Transferase</keyword>
<dbReference type="Pfam" id="PF01189">
    <property type="entry name" value="Methyltr_RsmB-F"/>
    <property type="match status" value="1"/>
</dbReference>
<dbReference type="PROSITE" id="PS51686">
    <property type="entry name" value="SAM_MT_RSMB_NOP"/>
    <property type="match status" value="1"/>
</dbReference>
<dbReference type="GO" id="GO:0008173">
    <property type="term" value="F:RNA methyltransferase activity"/>
    <property type="evidence" value="ECO:0007669"/>
    <property type="project" value="InterPro"/>
</dbReference>
<evidence type="ECO:0000313" key="8">
    <source>
        <dbReference type="Proteomes" id="UP000319148"/>
    </source>
</evidence>
<dbReference type="EMBL" id="VFIY01000004">
    <property type="protein sequence ID" value="TPD62930.1"/>
    <property type="molecule type" value="Genomic_DNA"/>
</dbReference>
<dbReference type="InterPro" id="IPR029063">
    <property type="entry name" value="SAM-dependent_MTases_sf"/>
</dbReference>
<dbReference type="Proteomes" id="UP000319148">
    <property type="component" value="Unassembled WGS sequence"/>
</dbReference>
<dbReference type="GO" id="GO:0001510">
    <property type="term" value="P:RNA methylation"/>
    <property type="evidence" value="ECO:0007669"/>
    <property type="project" value="InterPro"/>
</dbReference>
<dbReference type="AlphaFoldDB" id="A0A501PQX1"/>
<evidence type="ECO:0000259" key="6">
    <source>
        <dbReference type="PROSITE" id="PS51686"/>
    </source>
</evidence>
<evidence type="ECO:0000256" key="1">
    <source>
        <dbReference type="ARBA" id="ARBA00022603"/>
    </source>
</evidence>
<feature type="domain" description="SAM-dependent MTase RsmB/NOP-type" evidence="6">
    <location>
        <begin position="146"/>
        <end position="428"/>
    </location>
</feature>
<evidence type="ECO:0000313" key="7">
    <source>
        <dbReference type="EMBL" id="TPD62930.1"/>
    </source>
</evidence>
<dbReference type="SUPFAM" id="SSF53335">
    <property type="entry name" value="S-adenosyl-L-methionine-dependent methyltransferases"/>
    <property type="match status" value="1"/>
</dbReference>
<dbReference type="PANTHER" id="PTHR22807:SF53">
    <property type="entry name" value="RIBOSOMAL RNA SMALL SUBUNIT METHYLTRANSFERASE B-RELATED"/>
    <property type="match status" value="1"/>
</dbReference>
<feature type="binding site" evidence="5">
    <location>
        <position position="260"/>
    </location>
    <ligand>
        <name>S-adenosyl-L-methionine</name>
        <dbReference type="ChEBI" id="CHEBI:59789"/>
    </ligand>
</feature>
<proteinExistence type="inferred from homology"/>
<comment type="caution">
    <text evidence="7">The sequence shown here is derived from an EMBL/GenBank/DDBJ whole genome shotgun (WGS) entry which is preliminary data.</text>
</comment>
<organism evidence="7 8">
    <name type="scientific">Emcibacter nanhaiensis</name>
    <dbReference type="NCBI Taxonomy" id="1505037"/>
    <lineage>
        <taxon>Bacteria</taxon>
        <taxon>Pseudomonadati</taxon>
        <taxon>Pseudomonadota</taxon>
        <taxon>Alphaproteobacteria</taxon>
        <taxon>Emcibacterales</taxon>
        <taxon>Emcibacteraceae</taxon>
        <taxon>Emcibacter</taxon>
    </lineage>
</organism>
<dbReference type="Gene3D" id="3.30.70.1170">
    <property type="entry name" value="Sun protein, domain 3"/>
    <property type="match status" value="1"/>
</dbReference>
<comment type="similarity">
    <text evidence="5">Belongs to the class I-like SAM-binding methyltransferase superfamily. RsmB/NOP family.</text>
</comment>
<keyword evidence="8" id="KW-1185">Reference proteome</keyword>
<evidence type="ECO:0000256" key="2">
    <source>
        <dbReference type="ARBA" id="ARBA00022679"/>
    </source>
</evidence>
<name>A0A501PQX1_9PROT</name>
<dbReference type="InterPro" id="IPR001678">
    <property type="entry name" value="MeTrfase_RsmB-F_NOP2_dom"/>
</dbReference>
<keyword evidence="1 5" id="KW-0489">Methyltransferase</keyword>
<keyword evidence="4 5" id="KW-0694">RNA-binding</keyword>
<feature type="active site" description="Nucleophile" evidence="5">
    <location>
        <position position="363"/>
    </location>
</feature>
<reference evidence="8" key="1">
    <citation type="submission" date="2019-06" db="EMBL/GenBank/DDBJ databases">
        <title>The complete genome of Emcibacter congregatus ZYLT.</title>
        <authorList>
            <person name="Zhao Z."/>
        </authorList>
    </citation>
    <scope>NUCLEOTIDE SEQUENCE [LARGE SCALE GENOMIC DNA]</scope>
    <source>
        <strain evidence="8">MCCC 1A06723</strain>
    </source>
</reference>
<dbReference type="InterPro" id="IPR049560">
    <property type="entry name" value="MeTrfase_RsmB-F_NOP2_cat"/>
</dbReference>
<protein>
    <submittedName>
        <fullName evidence="7">RsmB/NOP family class I SAM-dependent RNA methyltransferase</fullName>
    </submittedName>
</protein>
<dbReference type="PRINTS" id="PR02008">
    <property type="entry name" value="RCMTFAMILY"/>
</dbReference>
<evidence type="ECO:0000256" key="5">
    <source>
        <dbReference type="PROSITE-ProRule" id="PRU01023"/>
    </source>
</evidence>
<feature type="binding site" evidence="5">
    <location>
        <position position="310"/>
    </location>
    <ligand>
        <name>S-adenosyl-L-methionine</name>
        <dbReference type="ChEBI" id="CHEBI:59789"/>
    </ligand>
</feature>
<keyword evidence="3 5" id="KW-0949">S-adenosyl-L-methionine</keyword>
<gene>
    <name evidence="7" type="ORF">FIV46_02295</name>
</gene>
<dbReference type="OrthoDB" id="9810297at2"/>
<evidence type="ECO:0000256" key="4">
    <source>
        <dbReference type="ARBA" id="ARBA00022884"/>
    </source>
</evidence>
<dbReference type="Pfam" id="PF22458">
    <property type="entry name" value="RsmF-B_ferredox"/>
    <property type="match status" value="1"/>
</dbReference>
<dbReference type="InterPro" id="IPR054728">
    <property type="entry name" value="RsmB-like_ferredoxin"/>
</dbReference>
<dbReference type="InterPro" id="IPR023267">
    <property type="entry name" value="RCMT"/>
</dbReference>
<evidence type="ECO:0000256" key="3">
    <source>
        <dbReference type="ARBA" id="ARBA00022691"/>
    </source>
</evidence>
<dbReference type="Gene3D" id="3.40.50.150">
    <property type="entry name" value="Vaccinia Virus protein VP39"/>
    <property type="match status" value="1"/>
</dbReference>